<dbReference type="InterPro" id="IPR050065">
    <property type="entry name" value="GlmU-like"/>
</dbReference>
<keyword evidence="1 4" id="KW-0808">Transferase</keyword>
<dbReference type="InterPro" id="IPR025877">
    <property type="entry name" value="MobA-like_NTP_Trfase"/>
</dbReference>
<dbReference type="PANTHER" id="PTHR43584">
    <property type="entry name" value="NUCLEOTIDYL TRANSFERASE"/>
    <property type="match status" value="1"/>
</dbReference>
<dbReference type="Pfam" id="PF12804">
    <property type="entry name" value="NTP_transf_3"/>
    <property type="match status" value="1"/>
</dbReference>
<comment type="caution">
    <text evidence="4">The sequence shown here is derived from an EMBL/GenBank/DDBJ whole genome shotgun (WGS) entry which is preliminary data.</text>
</comment>
<dbReference type="PANTHER" id="PTHR43584:SF8">
    <property type="entry name" value="N-ACETYLMURAMATE ALPHA-1-PHOSPHATE URIDYLYLTRANSFERASE"/>
    <property type="match status" value="1"/>
</dbReference>
<reference evidence="4 5" key="1">
    <citation type="journal article" date="2018" name="Nat. Biotechnol.">
        <title>A standardized bacterial taxonomy based on genome phylogeny substantially revises the tree of life.</title>
        <authorList>
            <person name="Parks D.H."/>
            <person name="Chuvochina M."/>
            <person name="Waite D.W."/>
            <person name="Rinke C."/>
            <person name="Skarshewski A."/>
            <person name="Chaumeil P.A."/>
            <person name="Hugenholtz P."/>
        </authorList>
    </citation>
    <scope>NUCLEOTIDE SEQUENCE [LARGE SCALE GENOMIC DNA]</scope>
    <source>
        <strain evidence="4">UBA9905</strain>
    </source>
</reference>
<feature type="domain" description="MobA-like NTP transferase" evidence="3">
    <location>
        <begin position="11"/>
        <end position="146"/>
    </location>
</feature>
<dbReference type="AlphaFoldDB" id="A0A3D3TKE0"/>
<name>A0A3D3TKE0_9BACT</name>
<dbReference type="EMBL" id="DQBS01000015">
    <property type="protein sequence ID" value="HCO69087.1"/>
    <property type="molecule type" value="Genomic_DNA"/>
</dbReference>
<organism evidence="4 5">
    <name type="scientific">Mesotoga infera</name>
    <dbReference type="NCBI Taxonomy" id="1236046"/>
    <lineage>
        <taxon>Bacteria</taxon>
        <taxon>Thermotogati</taxon>
        <taxon>Thermotogota</taxon>
        <taxon>Thermotogae</taxon>
        <taxon>Kosmotogales</taxon>
        <taxon>Kosmotogaceae</taxon>
        <taxon>Mesotoga</taxon>
    </lineage>
</organism>
<proteinExistence type="predicted"/>
<evidence type="ECO:0000259" key="3">
    <source>
        <dbReference type="Pfam" id="PF12804"/>
    </source>
</evidence>
<gene>
    <name evidence="4" type="ORF">DIT26_00620</name>
</gene>
<feature type="non-terminal residue" evidence="4">
    <location>
        <position position="192"/>
    </location>
</feature>
<evidence type="ECO:0000313" key="4">
    <source>
        <dbReference type="EMBL" id="HCO69087.1"/>
    </source>
</evidence>
<evidence type="ECO:0000256" key="1">
    <source>
        <dbReference type="ARBA" id="ARBA00022679"/>
    </source>
</evidence>
<dbReference type="SUPFAM" id="SSF53448">
    <property type="entry name" value="Nucleotide-diphospho-sugar transferases"/>
    <property type="match status" value="1"/>
</dbReference>
<evidence type="ECO:0000256" key="2">
    <source>
        <dbReference type="ARBA" id="ARBA00022695"/>
    </source>
</evidence>
<protein>
    <submittedName>
        <fullName evidence="4">Glucosamine-1-phosphate N-acetyltransferase</fullName>
    </submittedName>
</protein>
<dbReference type="Gene3D" id="3.90.550.10">
    <property type="entry name" value="Spore Coat Polysaccharide Biosynthesis Protein SpsA, Chain A"/>
    <property type="match status" value="1"/>
</dbReference>
<sequence>MKGPVSVMIPVILAAGMGKRLKSLVPKPLMNMKGRPMVMHVLEKAFEVSKCDRAVVVINLDFERDFADSIVFPVSYAYQETPRGTADALQKALQLIPEDEDILVLCADLILISRESLNSLVELYNESSCDITFLSRITQTKYPCTLVEKDESGRVVSFEEKKVPDCDPPWEFYIGPIILKKSVVETFSYALK</sequence>
<keyword evidence="2" id="KW-0548">Nucleotidyltransferase</keyword>
<dbReference type="GO" id="GO:0016779">
    <property type="term" value="F:nucleotidyltransferase activity"/>
    <property type="evidence" value="ECO:0007669"/>
    <property type="project" value="UniProtKB-KW"/>
</dbReference>
<accession>A0A3D3TKE0</accession>
<evidence type="ECO:0000313" key="5">
    <source>
        <dbReference type="Proteomes" id="UP000264215"/>
    </source>
</evidence>
<dbReference type="InterPro" id="IPR029044">
    <property type="entry name" value="Nucleotide-diphossugar_trans"/>
</dbReference>
<dbReference type="Proteomes" id="UP000264215">
    <property type="component" value="Unassembled WGS sequence"/>
</dbReference>